<sequence length="754" mass="84598">MNPCDLCSSISQLAEDFDESQAKDLAPAINTHLRAIRLLLTKSKSLSRDIHYRITPSNERTNRVLAVTSVDTGPVDDVCRKYESDFEGFWERPESHAQIELRRRLACVATFLRSKLGASPTQPVRVPGFSLDQLNYADIRNAGRKYIKIARRLGGLGSLFSLPLDIPYSTYERYLNIDDDAIFGHLESLNLQVKRYTGFVRRLLRYQLQDDSSLSSYYNLAADYADCLPDEDYVMLLLDALGGSNVPEALLKDCRLEQRRWNALGEIRKVTAADFGLPAELIGILSDDDILLKATQTPYILKSVLADGSATWSLSSDATTRLSKGLQTQTLNELGTLALKIICFTCPPCFEGNTSWSPTLKVAAWAVVQRLTKSFKVPSSLRSEVLEAVLYFGERDAIAMRRAAVDTAKILLRKPMPYYLHATVVLFDSILSRNAKDTTQSEAIITDFLCRGTKPVTRRDHALRGRLHISEIDNKIKACNPGDDVPSFIYRWRAQQPLSALDTEVTFRLQSTAARFFESIGDFPAAKASLEHIISLHHTKPIRPNSRRLLAGRLAGVYCEMEQYDKAMEVLQPELDLISDSDRPRRDYRRLILAWAETKLGLGDFATAESILEEAGKSEALVLDDVHNQQLHMRRLFASARVAHTRADFEEAAARWTFALEEVESLHMLKSTNGFTASVAYLSLAHAQLGMGDVHSAGQSWATGTRILESEKCEFWIPIAPTIWLSRIAEEVHKAQGWSFRMMLPGGRADLTFP</sequence>
<organism evidence="1 2">
    <name type="scientific">Sarocladium strictum</name>
    <name type="common">Black bundle disease fungus</name>
    <name type="synonym">Acremonium strictum</name>
    <dbReference type="NCBI Taxonomy" id="5046"/>
    <lineage>
        <taxon>Eukaryota</taxon>
        <taxon>Fungi</taxon>
        <taxon>Dikarya</taxon>
        <taxon>Ascomycota</taxon>
        <taxon>Pezizomycotina</taxon>
        <taxon>Sordariomycetes</taxon>
        <taxon>Hypocreomycetidae</taxon>
        <taxon>Hypocreales</taxon>
        <taxon>Sarocladiaceae</taxon>
        <taxon>Sarocladium</taxon>
    </lineage>
</organism>
<evidence type="ECO:0000313" key="2">
    <source>
        <dbReference type="Proteomes" id="UP001175261"/>
    </source>
</evidence>
<dbReference type="InterPro" id="IPR011990">
    <property type="entry name" value="TPR-like_helical_dom_sf"/>
</dbReference>
<protein>
    <submittedName>
        <fullName evidence="1">Uncharacterized protein</fullName>
    </submittedName>
</protein>
<accession>A0AA39GQU1</accession>
<keyword evidence="2" id="KW-1185">Reference proteome</keyword>
<proteinExistence type="predicted"/>
<dbReference type="AlphaFoldDB" id="A0AA39GQU1"/>
<reference evidence="1" key="1">
    <citation type="submission" date="2022-10" db="EMBL/GenBank/DDBJ databases">
        <title>Determination and structural analysis of whole genome sequence of Sarocladium strictum F4-1.</title>
        <authorList>
            <person name="Hu L."/>
            <person name="Jiang Y."/>
        </authorList>
    </citation>
    <scope>NUCLEOTIDE SEQUENCE</scope>
    <source>
        <strain evidence="1">F4-1</strain>
    </source>
</reference>
<dbReference type="Proteomes" id="UP001175261">
    <property type="component" value="Unassembled WGS sequence"/>
</dbReference>
<dbReference type="EMBL" id="JAPDFR010000001">
    <property type="protein sequence ID" value="KAK0391868.1"/>
    <property type="molecule type" value="Genomic_DNA"/>
</dbReference>
<dbReference type="Gene3D" id="1.25.40.10">
    <property type="entry name" value="Tetratricopeptide repeat domain"/>
    <property type="match status" value="1"/>
</dbReference>
<evidence type="ECO:0000313" key="1">
    <source>
        <dbReference type="EMBL" id="KAK0391868.1"/>
    </source>
</evidence>
<gene>
    <name evidence="1" type="ORF">NLU13_1366</name>
</gene>
<name>A0AA39GQU1_SARSR</name>
<dbReference type="SUPFAM" id="SSF48452">
    <property type="entry name" value="TPR-like"/>
    <property type="match status" value="1"/>
</dbReference>
<comment type="caution">
    <text evidence="1">The sequence shown here is derived from an EMBL/GenBank/DDBJ whole genome shotgun (WGS) entry which is preliminary data.</text>
</comment>